<dbReference type="GeneID" id="73291145"/>
<proteinExistence type="inferred from homology"/>
<gene>
    <name evidence="3" type="ORF">NGM29_13825</name>
</gene>
<dbReference type="Proteomes" id="UP001056855">
    <property type="component" value="Chromosome"/>
</dbReference>
<dbReference type="AlphaFoldDB" id="A0A9E7N8K1"/>
<dbReference type="Pfam" id="PF01906">
    <property type="entry name" value="YbjQ_1"/>
    <property type="match status" value="1"/>
</dbReference>
<comment type="similarity">
    <text evidence="1 2">Belongs to the UPF0145 family.</text>
</comment>
<evidence type="ECO:0000256" key="2">
    <source>
        <dbReference type="HAMAP-Rule" id="MF_00338"/>
    </source>
</evidence>
<dbReference type="EMBL" id="CP100355">
    <property type="protein sequence ID" value="UTF52851.1"/>
    <property type="molecule type" value="Genomic_DNA"/>
</dbReference>
<dbReference type="InterPro" id="IPR035439">
    <property type="entry name" value="UPF0145_dom_sf"/>
</dbReference>
<evidence type="ECO:0000313" key="3">
    <source>
        <dbReference type="EMBL" id="UTF52851.1"/>
    </source>
</evidence>
<dbReference type="Gene3D" id="3.30.110.70">
    <property type="entry name" value="Hypothetical protein apc22750. Chain B"/>
    <property type="match status" value="1"/>
</dbReference>
<dbReference type="PANTHER" id="PTHR34068">
    <property type="entry name" value="UPF0145 PROTEIN YBJQ"/>
    <property type="match status" value="1"/>
</dbReference>
<evidence type="ECO:0000313" key="4">
    <source>
        <dbReference type="Proteomes" id="UP001056855"/>
    </source>
</evidence>
<organism evidence="3 4">
    <name type="scientific">Natronosalvus rutilus</name>
    <dbReference type="NCBI Taxonomy" id="2953753"/>
    <lineage>
        <taxon>Archaea</taxon>
        <taxon>Methanobacteriati</taxon>
        <taxon>Methanobacteriota</taxon>
        <taxon>Stenosarchaea group</taxon>
        <taxon>Halobacteria</taxon>
        <taxon>Halobacteriales</taxon>
        <taxon>Natrialbaceae</taxon>
        <taxon>Natronosalvus</taxon>
    </lineage>
</organism>
<dbReference type="HAMAP" id="MF_00338">
    <property type="entry name" value="UPF0145"/>
    <property type="match status" value="1"/>
</dbReference>
<keyword evidence="4" id="KW-1185">Reference proteome</keyword>
<name>A0A9E7N8K1_9EURY</name>
<dbReference type="PANTHER" id="PTHR34068:SF2">
    <property type="entry name" value="UPF0145 PROTEIN SCO3412"/>
    <property type="match status" value="1"/>
</dbReference>
<dbReference type="KEGG" id="sawl:NGM29_13825"/>
<accession>A0A9E7N8K1</accession>
<protein>
    <recommendedName>
        <fullName evidence="2">UPF0145 protein NGM29_13825</fullName>
    </recommendedName>
</protein>
<dbReference type="RefSeq" id="WP_254156918.1">
    <property type="nucleotide sequence ID" value="NZ_CP100355.1"/>
</dbReference>
<dbReference type="InterPro" id="IPR002765">
    <property type="entry name" value="UPF0145_YbjQ-like"/>
</dbReference>
<evidence type="ECO:0000256" key="1">
    <source>
        <dbReference type="ARBA" id="ARBA00010751"/>
    </source>
</evidence>
<sequence>MQITTTETVPDGEIDEVLGVARGNTVEARNVGRDITQGIRNIFGGELKAYSELLSKARDEAVDRMEADAERMGADAVVNVRLETSQIIDGGSEVMAYGTAVQLR</sequence>
<dbReference type="SUPFAM" id="SSF117782">
    <property type="entry name" value="YbjQ-like"/>
    <property type="match status" value="1"/>
</dbReference>
<reference evidence="3" key="1">
    <citation type="submission" date="2022-06" db="EMBL/GenBank/DDBJ databases">
        <title>Diverse halophilic archaea isolated from saline environments.</title>
        <authorList>
            <person name="Cui H.-L."/>
        </authorList>
    </citation>
    <scope>NUCLEOTIDE SEQUENCE</scope>
    <source>
        <strain evidence="3">WLHS1</strain>
    </source>
</reference>